<protein>
    <recommendedName>
        <fullName evidence="3">DUF1524 domain-containing protein</fullName>
    </recommendedName>
</protein>
<keyword evidence="2" id="KW-1185">Reference proteome</keyword>
<name>A0ABD3MYI9_9STRA</name>
<gene>
    <name evidence="1" type="ORF">ACHAWO_011123</name>
</gene>
<comment type="caution">
    <text evidence="1">The sequence shown here is derived from an EMBL/GenBank/DDBJ whole genome shotgun (WGS) entry which is preliminary data.</text>
</comment>
<reference evidence="1 2" key="1">
    <citation type="submission" date="2024-10" db="EMBL/GenBank/DDBJ databases">
        <title>Updated reference genomes for cyclostephanoid diatoms.</title>
        <authorList>
            <person name="Roberts W.R."/>
            <person name="Alverson A.J."/>
        </authorList>
    </citation>
    <scope>NUCLEOTIDE SEQUENCE [LARGE SCALE GENOMIC DNA]</scope>
    <source>
        <strain evidence="1 2">AJA010-31</strain>
    </source>
</reference>
<proteinExistence type="predicted"/>
<evidence type="ECO:0000313" key="1">
    <source>
        <dbReference type="EMBL" id="KAL3765525.1"/>
    </source>
</evidence>
<evidence type="ECO:0008006" key="3">
    <source>
        <dbReference type="Google" id="ProtNLM"/>
    </source>
</evidence>
<organism evidence="1 2">
    <name type="scientific">Cyclotella atomus</name>
    <dbReference type="NCBI Taxonomy" id="382360"/>
    <lineage>
        <taxon>Eukaryota</taxon>
        <taxon>Sar</taxon>
        <taxon>Stramenopiles</taxon>
        <taxon>Ochrophyta</taxon>
        <taxon>Bacillariophyta</taxon>
        <taxon>Coscinodiscophyceae</taxon>
        <taxon>Thalassiosirophycidae</taxon>
        <taxon>Stephanodiscales</taxon>
        <taxon>Stephanodiscaceae</taxon>
        <taxon>Cyclotella</taxon>
    </lineage>
</organism>
<dbReference type="AlphaFoldDB" id="A0ABD3MYI9"/>
<dbReference type="EMBL" id="JALLPJ020001400">
    <property type="protein sequence ID" value="KAL3765525.1"/>
    <property type="molecule type" value="Genomic_DNA"/>
</dbReference>
<dbReference type="SUPFAM" id="SSF81901">
    <property type="entry name" value="HCP-like"/>
    <property type="match status" value="1"/>
</dbReference>
<evidence type="ECO:0000313" key="2">
    <source>
        <dbReference type="Proteomes" id="UP001530400"/>
    </source>
</evidence>
<dbReference type="Proteomes" id="UP001530400">
    <property type="component" value="Unassembled WGS sequence"/>
</dbReference>
<sequence>MGNLAFLPATSPKYYYEKSVKMKSIKARHHLGALEQKAKNFERTFMHYSIAAKAEHKESLDELKVGFKDGRMPKDEFDEALRAHRCTIPK</sequence>
<accession>A0ABD3MYI9</accession>